<dbReference type="PANTHER" id="PTHR11261:SF3">
    <property type="entry name" value="RETINOL-BINDING PROTEIN 3"/>
    <property type="match status" value="1"/>
</dbReference>
<dbReference type="Proteomes" id="UP000568664">
    <property type="component" value="Unassembled WGS sequence"/>
</dbReference>
<dbReference type="PANTHER" id="PTHR11261">
    <property type="entry name" value="INTERPHOTORECEPTOR RETINOID-BINDING PROTEIN"/>
    <property type="match status" value="1"/>
</dbReference>
<dbReference type="SUPFAM" id="SSF52096">
    <property type="entry name" value="ClpP/crotonase"/>
    <property type="match status" value="1"/>
</dbReference>
<dbReference type="Gene3D" id="3.30.750.44">
    <property type="match status" value="1"/>
</dbReference>
<evidence type="ECO:0000256" key="1">
    <source>
        <dbReference type="SAM" id="SignalP"/>
    </source>
</evidence>
<protein>
    <recommendedName>
        <fullName evidence="2">Tail specific protease domain-containing protein</fullName>
    </recommendedName>
</protein>
<keyword evidence="4" id="KW-1185">Reference proteome</keyword>
<dbReference type="RefSeq" id="WP_169073702.1">
    <property type="nucleotide sequence ID" value="NZ_JABBXH010000001.1"/>
</dbReference>
<evidence type="ECO:0000259" key="2">
    <source>
        <dbReference type="SMART" id="SM00245"/>
    </source>
</evidence>
<name>A0A7Y0L9L6_9GAMM</name>
<feature type="chain" id="PRO_5030698830" description="Tail specific protease domain-containing protein" evidence="1">
    <location>
        <begin position="22"/>
        <end position="317"/>
    </location>
</feature>
<gene>
    <name evidence="3" type="ORF">HII17_02325</name>
</gene>
<accession>A0A7Y0L9L6</accession>
<dbReference type="SMART" id="SM00245">
    <property type="entry name" value="TSPc"/>
    <property type="match status" value="1"/>
</dbReference>
<comment type="caution">
    <text evidence="3">The sequence shown here is derived from an EMBL/GenBank/DDBJ whole genome shotgun (WGS) entry which is preliminary data.</text>
</comment>
<dbReference type="EMBL" id="JABBXH010000001">
    <property type="protein sequence ID" value="NMP30386.1"/>
    <property type="molecule type" value="Genomic_DNA"/>
</dbReference>
<dbReference type="GO" id="GO:0008236">
    <property type="term" value="F:serine-type peptidase activity"/>
    <property type="evidence" value="ECO:0007669"/>
    <property type="project" value="InterPro"/>
</dbReference>
<evidence type="ECO:0000313" key="4">
    <source>
        <dbReference type="Proteomes" id="UP000568664"/>
    </source>
</evidence>
<proteinExistence type="predicted"/>
<feature type="signal peptide" evidence="1">
    <location>
        <begin position="1"/>
        <end position="21"/>
    </location>
</feature>
<reference evidence="3 4" key="1">
    <citation type="submission" date="2020-04" db="EMBL/GenBank/DDBJ databases">
        <title>Thalassotalea sp. M1531, isolated from the surface of marine red alga.</title>
        <authorList>
            <person name="Pang L."/>
            <person name="Lu D.-C."/>
        </authorList>
    </citation>
    <scope>NUCLEOTIDE SEQUENCE [LARGE SCALE GENOMIC DNA]</scope>
    <source>
        <strain evidence="3 4">M1531</strain>
    </source>
</reference>
<dbReference type="InterPro" id="IPR029045">
    <property type="entry name" value="ClpP/crotonase-like_dom_sf"/>
</dbReference>
<dbReference type="Gene3D" id="3.90.226.10">
    <property type="entry name" value="2-enoyl-CoA Hydratase, Chain A, domain 1"/>
    <property type="match status" value="1"/>
</dbReference>
<evidence type="ECO:0000313" key="3">
    <source>
        <dbReference type="EMBL" id="NMP30386.1"/>
    </source>
</evidence>
<sequence>MIQLLRVCIVSCYVLFSFAFANDLALNHALKQQSVTQIISAIELHYLDRAIADKVVADLSSDYLNSASSPKETIPQFIRQLNKDLLKSSGDGYLTVNFKESIFIGKGFDNHVLDKKNEGVSEAKYLSNHIGYLKLGSLKPSDNVRQALDSALTSLSQSKALILDLRHLEEADIEQVQYLLSYFLPRDTTLATFSNPKDNMMFTAKTSDDISGERFDSSVAIYILSSPFLEQGAELLAYSLQRQGRAVVVGKPTMGVAIWRKKITISDSFILEVPFAKAMLPESNDNWEGNGIDPDVDADVEQSLELAHQLARSYLNK</sequence>
<dbReference type="AlphaFoldDB" id="A0A7Y0L9L6"/>
<dbReference type="GO" id="GO:0006508">
    <property type="term" value="P:proteolysis"/>
    <property type="evidence" value="ECO:0007669"/>
    <property type="project" value="InterPro"/>
</dbReference>
<dbReference type="InterPro" id="IPR005151">
    <property type="entry name" value="Tail-specific_protease"/>
</dbReference>
<organism evidence="3 4">
    <name type="scientific">Thalassotalea algicola</name>
    <dbReference type="NCBI Taxonomy" id="2716224"/>
    <lineage>
        <taxon>Bacteria</taxon>
        <taxon>Pseudomonadati</taxon>
        <taxon>Pseudomonadota</taxon>
        <taxon>Gammaproteobacteria</taxon>
        <taxon>Alteromonadales</taxon>
        <taxon>Colwelliaceae</taxon>
        <taxon>Thalassotalea</taxon>
    </lineage>
</organism>
<feature type="domain" description="Tail specific protease" evidence="2">
    <location>
        <begin position="91"/>
        <end position="299"/>
    </location>
</feature>
<keyword evidence="1" id="KW-0732">Signal</keyword>
<dbReference type="Pfam" id="PF03572">
    <property type="entry name" value="Peptidase_S41"/>
    <property type="match status" value="1"/>
</dbReference>